<evidence type="ECO:0000256" key="1">
    <source>
        <dbReference type="ARBA" id="ARBA00023015"/>
    </source>
</evidence>
<dbReference type="Gene3D" id="1.10.10.10">
    <property type="entry name" value="Winged helix-like DNA-binding domain superfamily/Winged helix DNA-binding domain"/>
    <property type="match status" value="1"/>
</dbReference>
<feature type="domain" description="IclR-ED" evidence="4">
    <location>
        <begin position="76"/>
        <end position="260"/>
    </location>
</feature>
<sequence>MTTPNVPPGSDDQPTATTSVTSVRVIEALKDRHTAGITQLASELELSKGTVHKHLNTLRQLDYVVKDGHEYRLSVSFLGLGTSARAQLPIYDAALHPLEDLASATGETASLMIPEHGYGIYIAQERGARQDTNDVRVGDRLPMHATAGGKAILSYLPQDERDMILGRRGMPALTEHTITDRAELEDELQLVRDRRTAYDRGEHRSDRHCIAHPVMDNEERAIAAVSVSGPATRMKRKDASTDFESLVGSTINSIRNRLSRLDE</sequence>
<dbReference type="EMBL" id="MWPH01000006">
    <property type="protein sequence ID" value="OVE82854.1"/>
    <property type="molecule type" value="Genomic_DNA"/>
</dbReference>
<dbReference type="AlphaFoldDB" id="A0A202E3S2"/>
<keyword evidence="3" id="KW-0804">Transcription</keyword>
<protein>
    <submittedName>
        <fullName evidence="5">Transcriptional regulator, IclR family protein</fullName>
    </submittedName>
</protein>
<dbReference type="GO" id="GO:0003700">
    <property type="term" value="F:DNA-binding transcription factor activity"/>
    <property type="evidence" value="ECO:0007669"/>
    <property type="project" value="TreeGrafter"/>
</dbReference>
<accession>A0A202E3S2</accession>
<dbReference type="Proteomes" id="UP000196084">
    <property type="component" value="Unassembled WGS sequence"/>
</dbReference>
<dbReference type="Pfam" id="PF09339">
    <property type="entry name" value="HTH_IclR"/>
    <property type="match status" value="1"/>
</dbReference>
<dbReference type="InterPro" id="IPR014757">
    <property type="entry name" value="Tscrpt_reg_IclR_C"/>
</dbReference>
<proteinExistence type="predicted"/>
<comment type="caution">
    <text evidence="5">The sequence shown here is derived from an EMBL/GenBank/DDBJ whole genome shotgun (WGS) entry which is preliminary data.</text>
</comment>
<evidence type="ECO:0000313" key="6">
    <source>
        <dbReference type="Proteomes" id="UP000196084"/>
    </source>
</evidence>
<dbReference type="OrthoDB" id="14763at2157"/>
<dbReference type="PANTHER" id="PTHR30136">
    <property type="entry name" value="HELIX-TURN-HELIX TRANSCRIPTIONAL REGULATOR, ICLR FAMILY"/>
    <property type="match status" value="1"/>
</dbReference>
<dbReference type="InterPro" id="IPR050707">
    <property type="entry name" value="HTH_MetabolicPath_Reg"/>
</dbReference>
<dbReference type="RefSeq" id="WP_087715665.1">
    <property type="nucleotide sequence ID" value="NZ_MWPH01000006.1"/>
</dbReference>
<evidence type="ECO:0000259" key="4">
    <source>
        <dbReference type="PROSITE" id="PS51078"/>
    </source>
</evidence>
<reference evidence="5 6" key="1">
    <citation type="submission" date="2017-02" db="EMBL/GenBank/DDBJ databases">
        <title>Natronthermophilus aegyptiacus gen. nov.,sp. nov., an aerobic, extremely halophilic alkalithermophilic archaeon isolated from the athalassohaline Wadi An Natrun, Egypt.</title>
        <authorList>
            <person name="Zhao B."/>
        </authorList>
    </citation>
    <scope>NUCLEOTIDE SEQUENCE [LARGE SCALE GENOMIC DNA]</scope>
    <source>
        <strain evidence="5 6">CGMCC 1.3597</strain>
    </source>
</reference>
<organism evidence="5 6">
    <name type="scientific">Natronolimnobius baerhuensis</name>
    <dbReference type="NCBI Taxonomy" id="253108"/>
    <lineage>
        <taxon>Archaea</taxon>
        <taxon>Methanobacteriati</taxon>
        <taxon>Methanobacteriota</taxon>
        <taxon>Stenosarchaea group</taxon>
        <taxon>Halobacteria</taxon>
        <taxon>Halobacteriales</taxon>
        <taxon>Natrialbaceae</taxon>
        <taxon>Natronolimnobius</taxon>
    </lineage>
</organism>
<dbReference type="SUPFAM" id="SSF55781">
    <property type="entry name" value="GAF domain-like"/>
    <property type="match status" value="1"/>
</dbReference>
<dbReference type="PROSITE" id="PS51078">
    <property type="entry name" value="ICLR_ED"/>
    <property type="match status" value="1"/>
</dbReference>
<keyword evidence="6" id="KW-1185">Reference proteome</keyword>
<dbReference type="PANTHER" id="PTHR30136:SF35">
    <property type="entry name" value="HTH-TYPE TRANSCRIPTIONAL REGULATOR RV1719"/>
    <property type="match status" value="1"/>
</dbReference>
<evidence type="ECO:0000256" key="3">
    <source>
        <dbReference type="ARBA" id="ARBA00023163"/>
    </source>
</evidence>
<dbReference type="InterPro" id="IPR029016">
    <property type="entry name" value="GAF-like_dom_sf"/>
</dbReference>
<keyword evidence="1" id="KW-0805">Transcription regulation</keyword>
<dbReference type="Pfam" id="PF01614">
    <property type="entry name" value="IclR_C"/>
    <property type="match status" value="1"/>
</dbReference>
<dbReference type="InterPro" id="IPR036388">
    <property type="entry name" value="WH-like_DNA-bd_sf"/>
</dbReference>
<evidence type="ECO:0000313" key="5">
    <source>
        <dbReference type="EMBL" id="OVE82854.1"/>
    </source>
</evidence>
<gene>
    <name evidence="5" type="ORF">B2G88_18915</name>
</gene>
<name>A0A202E3S2_9EURY</name>
<dbReference type="InterPro" id="IPR036390">
    <property type="entry name" value="WH_DNA-bd_sf"/>
</dbReference>
<dbReference type="GO" id="GO:0045892">
    <property type="term" value="P:negative regulation of DNA-templated transcription"/>
    <property type="evidence" value="ECO:0007669"/>
    <property type="project" value="TreeGrafter"/>
</dbReference>
<dbReference type="GO" id="GO:0003677">
    <property type="term" value="F:DNA binding"/>
    <property type="evidence" value="ECO:0007669"/>
    <property type="project" value="UniProtKB-KW"/>
</dbReference>
<keyword evidence="2" id="KW-0238">DNA-binding</keyword>
<dbReference type="Gene3D" id="3.30.450.40">
    <property type="match status" value="1"/>
</dbReference>
<dbReference type="InterPro" id="IPR005471">
    <property type="entry name" value="Tscrpt_reg_IclR_N"/>
</dbReference>
<dbReference type="SMART" id="SM00346">
    <property type="entry name" value="HTH_ICLR"/>
    <property type="match status" value="1"/>
</dbReference>
<dbReference type="SUPFAM" id="SSF46785">
    <property type="entry name" value="Winged helix' DNA-binding domain"/>
    <property type="match status" value="1"/>
</dbReference>
<evidence type="ECO:0000256" key="2">
    <source>
        <dbReference type="ARBA" id="ARBA00023125"/>
    </source>
</evidence>